<evidence type="ECO:0000313" key="1">
    <source>
        <dbReference type="EMBL" id="MFM9331414.1"/>
    </source>
</evidence>
<protein>
    <submittedName>
        <fullName evidence="1">Glycosyltransferase family 2 protein</fullName>
    </submittedName>
</protein>
<proteinExistence type="predicted"/>
<dbReference type="EMBL" id="JBJURJ010000018">
    <property type="protein sequence ID" value="MFM9331414.1"/>
    <property type="molecule type" value="Genomic_DNA"/>
</dbReference>
<keyword evidence="2" id="KW-1185">Reference proteome</keyword>
<organism evidence="1 2">
    <name type="scientific">Paenibacillus mesotrionivorans</name>
    <dbReference type="NCBI Taxonomy" id="3160968"/>
    <lineage>
        <taxon>Bacteria</taxon>
        <taxon>Bacillati</taxon>
        <taxon>Bacillota</taxon>
        <taxon>Bacilli</taxon>
        <taxon>Bacillales</taxon>
        <taxon>Paenibacillaceae</taxon>
        <taxon>Paenibacillus</taxon>
    </lineage>
</organism>
<accession>A0ACC7P2Y3</accession>
<comment type="caution">
    <text evidence="1">The sequence shown here is derived from an EMBL/GenBank/DDBJ whole genome shotgun (WGS) entry which is preliminary data.</text>
</comment>
<gene>
    <name evidence="1" type="ORF">ACI1P1_24265</name>
</gene>
<reference evidence="1" key="1">
    <citation type="submission" date="2024-12" db="EMBL/GenBank/DDBJ databases">
        <authorList>
            <person name="Wu N."/>
        </authorList>
    </citation>
    <scope>NUCLEOTIDE SEQUENCE</scope>
    <source>
        <strain evidence="1">P15</strain>
    </source>
</reference>
<evidence type="ECO:0000313" key="2">
    <source>
        <dbReference type="Proteomes" id="UP001631969"/>
    </source>
</evidence>
<sequence>MIELSIIIPVYNVEPYIRKCLDSILCQSFQNYELLLVDDGSDDNSLAICREYEDKDHRIKVFHQPNRGPSAARNLGISLAQGRYLAFIDSDDYIMPDMFAELIRLMEEKHCDLVISPMTVEYLYFKNKRFLPLTSSYEGEIRISPEDSHKIFSLFETSMINSPCARLYKTEIVKANRILMPDGIHYSEDLIFNVDYLRYCKSIYILNQSFYFYTKKKFGSLTTSYIHQLFHAYNTAHDKVIDYLTGNVGINKELEEKVYYILVRNTIISFINLFYDNCPMTRAEKMSYIQQILHDEEVMRKIGRAYSPGLLPTVYTLLLKTRHTCTIYYACKFYKYYKNSLQNISRRTA</sequence>
<dbReference type="Proteomes" id="UP001631969">
    <property type="component" value="Unassembled WGS sequence"/>
</dbReference>
<name>A0ACC7P2Y3_9BACL</name>